<evidence type="ECO:0000256" key="6">
    <source>
        <dbReference type="PIRSR" id="PIRSR602129-50"/>
    </source>
</evidence>
<keyword evidence="8" id="KW-0808">Transferase</keyword>
<feature type="modified residue" description="N6-(pyridoxal phosphate)lysine" evidence="6">
    <location>
        <position position="294"/>
    </location>
</feature>
<evidence type="ECO:0000256" key="5">
    <source>
        <dbReference type="ARBA" id="ARBA00023239"/>
    </source>
</evidence>
<comment type="caution">
    <text evidence="8">The sequence shown here is derived from an EMBL/GenBank/DDBJ whole genome shotgun (WGS) entry which is preliminary data.</text>
</comment>
<dbReference type="PANTHER" id="PTHR11999">
    <property type="entry name" value="GROUP II PYRIDOXAL-5-PHOSPHATE DECARBOXYLASE"/>
    <property type="match status" value="1"/>
</dbReference>
<dbReference type="InterPro" id="IPR015422">
    <property type="entry name" value="PyrdxlP-dep_Trfase_small"/>
</dbReference>
<evidence type="ECO:0000256" key="1">
    <source>
        <dbReference type="ARBA" id="ARBA00001933"/>
    </source>
</evidence>
<dbReference type="InterPro" id="IPR002129">
    <property type="entry name" value="PyrdxlP-dep_de-COase"/>
</dbReference>
<dbReference type="InterPro" id="IPR015424">
    <property type="entry name" value="PyrdxlP-dep_Trfase"/>
</dbReference>
<keyword evidence="3" id="KW-0210">Decarboxylase</keyword>
<dbReference type="RefSeq" id="WP_191004106.1">
    <property type="nucleotide sequence ID" value="NZ_JACXAD010000004.1"/>
</dbReference>
<dbReference type="GO" id="GO:0016831">
    <property type="term" value="F:carboxy-lyase activity"/>
    <property type="evidence" value="ECO:0007669"/>
    <property type="project" value="UniProtKB-KW"/>
</dbReference>
<evidence type="ECO:0000313" key="9">
    <source>
        <dbReference type="Proteomes" id="UP000612233"/>
    </source>
</evidence>
<reference evidence="8" key="1">
    <citation type="submission" date="2020-09" db="EMBL/GenBank/DDBJ databases">
        <authorList>
            <person name="Kim M.K."/>
        </authorList>
    </citation>
    <scope>NUCLEOTIDE SEQUENCE</scope>
    <source>
        <strain evidence="8">BT664</strain>
    </source>
</reference>
<evidence type="ECO:0000256" key="2">
    <source>
        <dbReference type="ARBA" id="ARBA00009533"/>
    </source>
</evidence>
<protein>
    <submittedName>
        <fullName evidence="8">Aspartate aminotransferase family protein</fullName>
    </submittedName>
</protein>
<dbReference type="InterPro" id="IPR021115">
    <property type="entry name" value="Pyridoxal-P_BS"/>
</dbReference>
<name>A0A927GIB9_9BACT</name>
<comment type="cofactor">
    <cofactor evidence="1 6 7">
        <name>pyridoxal 5'-phosphate</name>
        <dbReference type="ChEBI" id="CHEBI:597326"/>
    </cofactor>
</comment>
<keyword evidence="4 6" id="KW-0663">Pyridoxal phosphate</keyword>
<dbReference type="InterPro" id="IPR015421">
    <property type="entry name" value="PyrdxlP-dep_Trfase_major"/>
</dbReference>
<dbReference type="GO" id="GO:0006520">
    <property type="term" value="P:amino acid metabolic process"/>
    <property type="evidence" value="ECO:0007669"/>
    <property type="project" value="InterPro"/>
</dbReference>
<gene>
    <name evidence="8" type="ORF">IC235_05225</name>
</gene>
<dbReference type="GO" id="GO:0030170">
    <property type="term" value="F:pyridoxal phosphate binding"/>
    <property type="evidence" value="ECO:0007669"/>
    <property type="project" value="InterPro"/>
</dbReference>
<dbReference type="PROSITE" id="PS00392">
    <property type="entry name" value="DDC_GAD_HDC_YDC"/>
    <property type="match status" value="1"/>
</dbReference>
<dbReference type="SUPFAM" id="SSF53383">
    <property type="entry name" value="PLP-dependent transferases"/>
    <property type="match status" value="1"/>
</dbReference>
<evidence type="ECO:0000256" key="3">
    <source>
        <dbReference type="ARBA" id="ARBA00022793"/>
    </source>
</evidence>
<dbReference type="InterPro" id="IPR010977">
    <property type="entry name" value="Aromatic_deC"/>
</dbReference>
<dbReference type="GO" id="GO:0008483">
    <property type="term" value="F:transaminase activity"/>
    <property type="evidence" value="ECO:0007669"/>
    <property type="project" value="UniProtKB-KW"/>
</dbReference>
<sequence>MHSLLAADLDSLPTLLATARELSLDYLASLAGRPVALATTESAPPALPEEGAGGEAALRQFWAEYAPQLGASAGPRFLGFVTGGSTPAALAADWLVSAIDQNLSNDGYSVVPAIERAALHLLRQLFGLPAAFAGVFVTGATQSNLVGLAVARQWAAARAGHDVAQRGLYGLPPLPLLSGAAHSSIYKAAAILGLGRDQVRAVGQLPGREALDPVALEEVLRALNGQPAVVVANAGTVNSTDFDDLRALAALKEKYPFWLHVDAAFGGFAAVVPELAVRVAGWEHADSITIDAHKWLNVPYDAAMLFTRHPALQAEVFKNSAAYLGPLGERPDFVHLTPENSRRFRALPVYLSLLAYGRAGIADIVVRNCAQAAALGTLLEASPAFRLLAPVRLNVVCFTLTGPNPAGSHIKQVLERVRDSGEAFLTPTVYAGTPGIRAAFSNWRTELPDVARVMTALYAAVPEIRHASR</sequence>
<dbReference type="Gene3D" id="3.40.640.10">
    <property type="entry name" value="Type I PLP-dependent aspartate aminotransferase-like (Major domain)"/>
    <property type="match status" value="1"/>
</dbReference>
<dbReference type="GO" id="GO:0019752">
    <property type="term" value="P:carboxylic acid metabolic process"/>
    <property type="evidence" value="ECO:0007669"/>
    <property type="project" value="InterPro"/>
</dbReference>
<keyword evidence="8" id="KW-0032">Aminotransferase</keyword>
<dbReference type="EMBL" id="JACXAD010000004">
    <property type="protein sequence ID" value="MBD2767288.1"/>
    <property type="molecule type" value="Genomic_DNA"/>
</dbReference>
<dbReference type="Gene3D" id="3.90.1150.10">
    <property type="entry name" value="Aspartate Aminotransferase, domain 1"/>
    <property type="match status" value="1"/>
</dbReference>
<comment type="similarity">
    <text evidence="2 7">Belongs to the group II decarboxylase family.</text>
</comment>
<evidence type="ECO:0000256" key="4">
    <source>
        <dbReference type="ARBA" id="ARBA00022898"/>
    </source>
</evidence>
<evidence type="ECO:0000256" key="7">
    <source>
        <dbReference type="RuleBase" id="RU000382"/>
    </source>
</evidence>
<keyword evidence="5 7" id="KW-0456">Lyase</keyword>
<accession>A0A927GIB9</accession>
<proteinExistence type="inferred from homology"/>
<evidence type="ECO:0000313" key="8">
    <source>
        <dbReference type="EMBL" id="MBD2767288.1"/>
    </source>
</evidence>
<dbReference type="Pfam" id="PF00282">
    <property type="entry name" value="Pyridoxal_deC"/>
    <property type="match status" value="1"/>
</dbReference>
<dbReference type="AlphaFoldDB" id="A0A927GIB9"/>
<organism evidence="8 9">
    <name type="scientific">Hymenobacter montanus</name>
    <dbReference type="NCBI Taxonomy" id="2771359"/>
    <lineage>
        <taxon>Bacteria</taxon>
        <taxon>Pseudomonadati</taxon>
        <taxon>Bacteroidota</taxon>
        <taxon>Cytophagia</taxon>
        <taxon>Cytophagales</taxon>
        <taxon>Hymenobacteraceae</taxon>
        <taxon>Hymenobacter</taxon>
    </lineage>
</organism>
<dbReference type="PRINTS" id="PR00800">
    <property type="entry name" value="YHDCRBOXLASE"/>
</dbReference>
<keyword evidence="9" id="KW-1185">Reference proteome</keyword>
<dbReference type="Proteomes" id="UP000612233">
    <property type="component" value="Unassembled WGS sequence"/>
</dbReference>
<dbReference type="PANTHER" id="PTHR11999:SF70">
    <property type="entry name" value="MIP05841P"/>
    <property type="match status" value="1"/>
</dbReference>